<dbReference type="OrthoDB" id="8961796at2759"/>
<dbReference type="PANTHER" id="PTHR46894">
    <property type="entry name" value="TSC22 DOMAIN FAMILY PROTEIN 2"/>
    <property type="match status" value="1"/>
</dbReference>
<dbReference type="GO" id="GO:0006357">
    <property type="term" value="P:regulation of transcription by RNA polymerase II"/>
    <property type="evidence" value="ECO:0007669"/>
    <property type="project" value="InterPro"/>
</dbReference>
<dbReference type="RefSeq" id="XP_017332905.2">
    <property type="nucleotide sequence ID" value="XM_017477416.3"/>
</dbReference>
<feature type="compositionally biased region" description="Polar residues" evidence="2">
    <location>
        <begin position="1"/>
        <end position="19"/>
    </location>
</feature>
<keyword evidence="3" id="KW-1185">Reference proteome</keyword>
<reference evidence="3" key="1">
    <citation type="journal article" date="2016" name="Nat. Commun.">
        <title>The channel catfish genome sequence provides insights into the evolution of scale formation in teleosts.</title>
        <authorList>
            <person name="Liu Z."/>
            <person name="Liu S."/>
            <person name="Yao J."/>
            <person name="Bao L."/>
            <person name="Zhang J."/>
            <person name="Li Y."/>
            <person name="Jiang C."/>
            <person name="Sun L."/>
            <person name="Wang R."/>
            <person name="Zhang Y."/>
            <person name="Zhou T."/>
            <person name="Zeng Q."/>
            <person name="Fu Q."/>
            <person name="Gao S."/>
            <person name="Li N."/>
            <person name="Koren S."/>
            <person name="Jiang Y."/>
            <person name="Zimin A."/>
            <person name="Xu P."/>
            <person name="Phillippy A.M."/>
            <person name="Geng X."/>
            <person name="Song L."/>
            <person name="Sun F."/>
            <person name="Li C."/>
            <person name="Wang X."/>
            <person name="Chen A."/>
            <person name="Jin Y."/>
            <person name="Yuan Z."/>
            <person name="Yang Y."/>
            <person name="Tan S."/>
            <person name="Peatman E."/>
            <person name="Lu J."/>
            <person name="Qin Z."/>
            <person name="Dunham R."/>
            <person name="Li Z."/>
            <person name="Sonstegard T."/>
            <person name="Feng J."/>
            <person name="Danzmann R.G."/>
            <person name="Schroeder S."/>
            <person name="Scheffler B."/>
            <person name="Duke M.V."/>
            <person name="Ballard L."/>
            <person name="Kucuktas H."/>
            <person name="Kaltenboeck L."/>
            <person name="Liu H."/>
            <person name="Armbruster J."/>
            <person name="Xie Y."/>
            <person name="Kirby M.L."/>
            <person name="Tian Y."/>
            <person name="Flanagan M.E."/>
            <person name="Mu W."/>
            <person name="Waldbieser G.C."/>
        </authorList>
    </citation>
    <scope>NUCLEOTIDE SEQUENCE [LARGE SCALE GENOMIC DNA]</scope>
    <source>
        <strain evidence="3">SDA103</strain>
    </source>
</reference>
<evidence type="ECO:0000256" key="2">
    <source>
        <dbReference type="SAM" id="MobiDB-lite"/>
    </source>
</evidence>
<protein>
    <submittedName>
        <fullName evidence="4">Protein bunched, class 1/class 3/D/E isoforms</fullName>
    </submittedName>
</protein>
<evidence type="ECO:0000313" key="4">
    <source>
        <dbReference type="RefSeq" id="XP_017332905.2"/>
    </source>
</evidence>
<dbReference type="SUPFAM" id="SSF58026">
    <property type="entry name" value="Delta-sleep-inducing peptide immunoreactive peptide"/>
    <property type="match status" value="1"/>
</dbReference>
<dbReference type="KEGG" id="ipu:108270585"/>
<name>A0A2D0RSH2_ICTPU</name>
<dbReference type="InterPro" id="IPR053049">
    <property type="entry name" value="TSC22_domain_protein_2"/>
</dbReference>
<organism evidence="3 4">
    <name type="scientific">Ictalurus punctatus</name>
    <name type="common">Channel catfish</name>
    <name type="synonym">Silurus punctatus</name>
    <dbReference type="NCBI Taxonomy" id="7998"/>
    <lineage>
        <taxon>Eukaryota</taxon>
        <taxon>Metazoa</taxon>
        <taxon>Chordata</taxon>
        <taxon>Craniata</taxon>
        <taxon>Vertebrata</taxon>
        <taxon>Euteleostomi</taxon>
        <taxon>Actinopterygii</taxon>
        <taxon>Neopterygii</taxon>
        <taxon>Teleostei</taxon>
        <taxon>Ostariophysi</taxon>
        <taxon>Siluriformes</taxon>
        <taxon>Ictaluridae</taxon>
        <taxon>Ictalurus</taxon>
    </lineage>
</organism>
<dbReference type="AlphaFoldDB" id="A0A2D0RSH2"/>
<dbReference type="Pfam" id="PF01166">
    <property type="entry name" value="TSC22"/>
    <property type="match status" value="1"/>
</dbReference>
<dbReference type="GeneID" id="108270585"/>
<dbReference type="Proteomes" id="UP000221080">
    <property type="component" value="Chromosome 10"/>
</dbReference>
<feature type="coiled-coil region" evidence="1">
    <location>
        <begin position="55"/>
        <end position="82"/>
    </location>
</feature>
<gene>
    <name evidence="4" type="primary">LOC108270585</name>
</gene>
<evidence type="ECO:0000313" key="3">
    <source>
        <dbReference type="Proteomes" id="UP000221080"/>
    </source>
</evidence>
<keyword evidence="1" id="KW-0175">Coiled coil</keyword>
<reference evidence="4" key="2">
    <citation type="submission" date="2025-08" db="UniProtKB">
        <authorList>
            <consortium name="RefSeq"/>
        </authorList>
    </citation>
    <scope>IDENTIFICATION</scope>
    <source>
        <tissue evidence="4">Blood</tissue>
    </source>
</reference>
<feature type="region of interest" description="Disordered" evidence="2">
    <location>
        <begin position="1"/>
        <end position="23"/>
    </location>
</feature>
<accession>A0A2D0RSH2</accession>
<dbReference type="InterPro" id="IPR000580">
    <property type="entry name" value="TSC22/Bun"/>
</dbReference>
<sequence>MCLRMSSSPTHSPTDSGSALNYKRSRSCSTSIDNRIAQAMDLVKTHMLSAVREEVEPLRDIIQNLTQRNRKLERENHLLRSMTKYQPALTSGQITNNQPALTSGQITNNQPALTSGQLTKHQTALTSGLITNHQTALTSGLITKHQTALTSGLITNHQTALTSGLITNHQTELTSGQLTKHQTALTSGPITNYETALSSNHHCSQHGISIPERSQDYIFRSVDYQNSGCFSVNTQLYLNVALKEDVRCV</sequence>
<proteinExistence type="predicted"/>
<dbReference type="Gene3D" id="1.20.5.490">
    <property type="entry name" value="Single helix bin"/>
    <property type="match status" value="1"/>
</dbReference>
<dbReference type="PANTHER" id="PTHR46894:SF2">
    <property type="entry name" value="TSC22 DOMAIN FAMILY MEMBER 4"/>
    <property type="match status" value="1"/>
</dbReference>
<evidence type="ECO:0000256" key="1">
    <source>
        <dbReference type="SAM" id="Coils"/>
    </source>
</evidence>